<dbReference type="PANTHER" id="PTHR14237">
    <property type="entry name" value="MOLYBDOPTERIN COFACTOR SULFURASE MOSC"/>
    <property type="match status" value="1"/>
</dbReference>
<dbReference type="SUPFAM" id="SSF50800">
    <property type="entry name" value="PK beta-barrel domain-like"/>
    <property type="match status" value="1"/>
</dbReference>
<comment type="caution">
    <text evidence="2">The sequence shown here is derived from an EMBL/GenBank/DDBJ whole genome shotgun (WGS) entry which is preliminary data.</text>
</comment>
<dbReference type="GO" id="GO:0030151">
    <property type="term" value="F:molybdenum ion binding"/>
    <property type="evidence" value="ECO:0007669"/>
    <property type="project" value="InterPro"/>
</dbReference>
<dbReference type="Pfam" id="PF03473">
    <property type="entry name" value="MOSC"/>
    <property type="match status" value="1"/>
</dbReference>
<reference evidence="2 3" key="1">
    <citation type="journal article" date="2013" name="ISME J.">
        <title>A metabolic model for members of the genus Tetrasphaera involved in enhanced biological phosphorus removal.</title>
        <authorList>
            <person name="Kristiansen R."/>
            <person name="Nguyen H.T.T."/>
            <person name="Saunders A.M."/>
            <person name="Nielsen J.L."/>
            <person name="Wimmer R."/>
            <person name="Le V.Q."/>
            <person name="McIlroy S.J."/>
            <person name="Petrovski S."/>
            <person name="Seviour R.J."/>
            <person name="Calteau A."/>
            <person name="Nielsen K.L."/>
            <person name="Nielsen P.H."/>
        </authorList>
    </citation>
    <scope>NUCLEOTIDE SEQUENCE [LARGE SCALE GENOMIC DNA]</scope>
    <source>
        <strain evidence="2 3">T1-X7</strain>
    </source>
</reference>
<name>A0A077M656_9MICO</name>
<dbReference type="OrthoDB" id="9793178at2"/>
<proteinExistence type="predicted"/>
<evidence type="ECO:0000313" key="3">
    <source>
        <dbReference type="Proteomes" id="UP000035721"/>
    </source>
</evidence>
<dbReference type="PANTHER" id="PTHR14237:SF19">
    <property type="entry name" value="MITOCHONDRIAL AMIDOXIME REDUCING COMPONENT 1"/>
    <property type="match status" value="1"/>
</dbReference>
<evidence type="ECO:0000259" key="1">
    <source>
        <dbReference type="PROSITE" id="PS51340"/>
    </source>
</evidence>
<dbReference type="GO" id="GO:0030170">
    <property type="term" value="F:pyridoxal phosphate binding"/>
    <property type="evidence" value="ECO:0007669"/>
    <property type="project" value="InterPro"/>
</dbReference>
<sequence length="283" mass="31241">MHVASLHVHPVKSCAPVDLASADVEPWGLAEDRRWLVVDEAGERVGPLRDDRILHLRAVPVPSGLRLEAPGREPLVVPRPTDDPWIAVLISRLPAMRYAGDAAAAWLTAYLGYAVRLGWLDDPRRRSVSPNHGGHHGDVLSLADTAPLLLTTRASLARLNEWVAEWPDPVELPMQRFRPNLVVDGVPGDLEPFAEDGWRRITVGGVPFRFTERCDRCAVTTIDPVGLAHGKEPIRSLARHRREDGKTWFGVRILPLATGTISVGDRVTVEETASVRVLDTVLR</sequence>
<dbReference type="RefSeq" id="WP_048551430.1">
    <property type="nucleotide sequence ID" value="NZ_HF570958.1"/>
</dbReference>
<organism evidence="2 3">
    <name type="scientific">Nostocoides japonicum T1-X7</name>
    <dbReference type="NCBI Taxonomy" id="1194083"/>
    <lineage>
        <taxon>Bacteria</taxon>
        <taxon>Bacillati</taxon>
        <taxon>Actinomycetota</taxon>
        <taxon>Actinomycetes</taxon>
        <taxon>Micrococcales</taxon>
        <taxon>Intrasporangiaceae</taxon>
        <taxon>Nostocoides</taxon>
    </lineage>
</organism>
<dbReference type="AlphaFoldDB" id="A0A077M656"/>
<gene>
    <name evidence="2" type="ORF">BN12_460014</name>
</gene>
<dbReference type="InterPro" id="IPR005302">
    <property type="entry name" value="MoCF_Sase_C"/>
</dbReference>
<dbReference type="EMBL" id="CAJB01000377">
    <property type="protein sequence ID" value="CCH79525.1"/>
    <property type="molecule type" value="Genomic_DNA"/>
</dbReference>
<evidence type="ECO:0000313" key="2">
    <source>
        <dbReference type="EMBL" id="CCH79525.1"/>
    </source>
</evidence>
<feature type="domain" description="MOSC" evidence="1">
    <location>
        <begin position="105"/>
        <end position="270"/>
    </location>
</feature>
<dbReference type="SUPFAM" id="SSF141673">
    <property type="entry name" value="MOSC N-terminal domain-like"/>
    <property type="match status" value="1"/>
</dbReference>
<dbReference type="STRING" id="1194083.BN12_460014"/>
<dbReference type="InterPro" id="IPR005303">
    <property type="entry name" value="MOCOS_middle"/>
</dbReference>
<dbReference type="Pfam" id="PF03476">
    <property type="entry name" value="MOSC_N"/>
    <property type="match status" value="1"/>
</dbReference>
<accession>A0A077M656</accession>
<keyword evidence="3" id="KW-1185">Reference proteome</keyword>
<dbReference type="PROSITE" id="PS51340">
    <property type="entry name" value="MOSC"/>
    <property type="match status" value="1"/>
</dbReference>
<dbReference type="Proteomes" id="UP000035721">
    <property type="component" value="Unassembled WGS sequence"/>
</dbReference>
<dbReference type="GO" id="GO:0003824">
    <property type="term" value="F:catalytic activity"/>
    <property type="evidence" value="ECO:0007669"/>
    <property type="project" value="InterPro"/>
</dbReference>
<protein>
    <submittedName>
        <fullName evidence="2">MOSC domain containing protein</fullName>
    </submittedName>
</protein>
<dbReference type="InterPro" id="IPR011037">
    <property type="entry name" value="Pyrv_Knase-like_insert_dom_sf"/>
</dbReference>